<dbReference type="GO" id="GO:0005524">
    <property type="term" value="F:ATP binding"/>
    <property type="evidence" value="ECO:0007669"/>
    <property type="project" value="UniProtKB-KW"/>
</dbReference>
<evidence type="ECO:0000256" key="1">
    <source>
        <dbReference type="ARBA" id="ARBA00022448"/>
    </source>
</evidence>
<keyword evidence="2" id="KW-0472">Membrane</keyword>
<evidence type="ECO:0000256" key="4">
    <source>
        <dbReference type="ARBA" id="ARBA00022840"/>
    </source>
</evidence>
<dbReference type="InterPro" id="IPR032823">
    <property type="entry name" value="BCA_ABC_TP_C"/>
</dbReference>
<dbReference type="RefSeq" id="WP_116518531.1">
    <property type="nucleotide sequence ID" value="NZ_JACCEX010000002.1"/>
</dbReference>
<dbReference type="PANTHER" id="PTHR45772">
    <property type="entry name" value="CONSERVED COMPONENT OF ABC TRANSPORTER FOR NATURAL AMINO ACIDS-RELATED"/>
    <property type="match status" value="1"/>
</dbReference>
<keyword evidence="2" id="KW-1003">Cell membrane</keyword>
<evidence type="ECO:0000256" key="2">
    <source>
        <dbReference type="ARBA" id="ARBA00022475"/>
    </source>
</evidence>
<dbReference type="GO" id="GO:0005886">
    <property type="term" value="C:plasma membrane"/>
    <property type="evidence" value="ECO:0007669"/>
    <property type="project" value="TreeGrafter"/>
</dbReference>
<dbReference type="InterPro" id="IPR027417">
    <property type="entry name" value="P-loop_NTPase"/>
</dbReference>
<reference evidence="6 7" key="1">
    <citation type="submission" date="2018-04" db="EMBL/GenBank/DDBJ databases">
        <title>Genomic Encyclopedia of Type Strains, Phase IV (KMG-IV): sequencing the most valuable type-strain genomes for metagenomic binning, comparative biology and taxonomic classification.</title>
        <authorList>
            <person name="Goeker M."/>
        </authorList>
    </citation>
    <scope>NUCLEOTIDE SEQUENCE [LARGE SCALE GENOMIC DNA]</scope>
    <source>
        <strain evidence="6 7">DSM 10065</strain>
    </source>
</reference>
<dbReference type="AlphaFoldDB" id="A0A2U1CP19"/>
<dbReference type="Proteomes" id="UP000246145">
    <property type="component" value="Unassembled WGS sequence"/>
</dbReference>
<keyword evidence="1" id="KW-0813">Transport</keyword>
<dbReference type="Gene3D" id="3.40.50.300">
    <property type="entry name" value="P-loop containing nucleotide triphosphate hydrolases"/>
    <property type="match status" value="1"/>
</dbReference>
<dbReference type="Pfam" id="PF12399">
    <property type="entry name" value="BCA_ABC_TP_C"/>
    <property type="match status" value="1"/>
</dbReference>
<keyword evidence="3" id="KW-0547">Nucleotide-binding</keyword>
<organism evidence="6 7">
    <name type="scientific">Pusillimonas noertemannii</name>
    <dbReference type="NCBI Taxonomy" id="305977"/>
    <lineage>
        <taxon>Bacteria</taxon>
        <taxon>Pseudomonadati</taxon>
        <taxon>Pseudomonadota</taxon>
        <taxon>Betaproteobacteria</taxon>
        <taxon>Burkholderiales</taxon>
        <taxon>Alcaligenaceae</taxon>
        <taxon>Pusillimonas</taxon>
    </lineage>
</organism>
<dbReference type="OrthoDB" id="9781337at2"/>
<protein>
    <submittedName>
        <fullName evidence="6">Amino acid/amide ABC transporter ATP-binding protein 1 (HAAT family)</fullName>
    </submittedName>
</protein>
<proteinExistence type="predicted"/>
<dbReference type="CDD" id="cd03219">
    <property type="entry name" value="ABC_Mj1267_LivG_branched"/>
    <property type="match status" value="1"/>
</dbReference>
<gene>
    <name evidence="6" type="ORF">C7440_2192</name>
</gene>
<dbReference type="FunFam" id="3.40.50.300:FF:000421">
    <property type="entry name" value="Branched-chain amino acid ABC transporter ATP-binding protein"/>
    <property type="match status" value="1"/>
</dbReference>
<dbReference type="PANTHER" id="PTHR45772:SF2">
    <property type="entry name" value="ABC TRANSPORTER ATP-BINDING PROTEIN"/>
    <property type="match status" value="1"/>
</dbReference>
<keyword evidence="4 6" id="KW-0067">ATP-binding</keyword>
<dbReference type="STRING" id="1231391.GCA_000308195_00728"/>
<dbReference type="SMART" id="SM00382">
    <property type="entry name" value="AAA"/>
    <property type="match status" value="1"/>
</dbReference>
<dbReference type="GO" id="GO:0016887">
    <property type="term" value="F:ATP hydrolysis activity"/>
    <property type="evidence" value="ECO:0007669"/>
    <property type="project" value="InterPro"/>
</dbReference>
<dbReference type="InterPro" id="IPR003593">
    <property type="entry name" value="AAA+_ATPase"/>
</dbReference>
<dbReference type="PROSITE" id="PS50893">
    <property type="entry name" value="ABC_TRANSPORTER_2"/>
    <property type="match status" value="1"/>
</dbReference>
<dbReference type="SUPFAM" id="SSF52540">
    <property type="entry name" value="P-loop containing nucleoside triphosphate hydrolases"/>
    <property type="match status" value="1"/>
</dbReference>
<dbReference type="InterPro" id="IPR051120">
    <property type="entry name" value="ABC_AA/LPS_Transport"/>
</dbReference>
<keyword evidence="7" id="KW-1185">Reference proteome</keyword>
<sequence length="256" mass="27925">MTELLRVCELSKRFGGLLASNRLSLQVKEGETHALIGPNGAGKTTLMNQLSGELSPTEGRILFREHDITHLPVYRRTALGIARSYQLTTIFPGFSALENVMLAVQAHQGHSFHFWSNARREPGLRRPAQELLARVGLAPRAEVLASNLAHGEQRQLEIAMALASEPTLLLLDEPLAGMGAEDGQQIIGLLETLKRQHTILLIEHDMNAIFSLADRVSVLVYGTVIATGSVDEIRGNADVQKAYLGTKDEGKGVQHA</sequence>
<evidence type="ECO:0000256" key="3">
    <source>
        <dbReference type="ARBA" id="ARBA00022741"/>
    </source>
</evidence>
<evidence type="ECO:0000313" key="6">
    <source>
        <dbReference type="EMBL" id="PVY62697.1"/>
    </source>
</evidence>
<dbReference type="EMBL" id="QEKO01000002">
    <property type="protein sequence ID" value="PVY62697.1"/>
    <property type="molecule type" value="Genomic_DNA"/>
</dbReference>
<feature type="domain" description="ABC transporter" evidence="5">
    <location>
        <begin position="5"/>
        <end position="246"/>
    </location>
</feature>
<evidence type="ECO:0000259" key="5">
    <source>
        <dbReference type="PROSITE" id="PS50893"/>
    </source>
</evidence>
<evidence type="ECO:0000313" key="7">
    <source>
        <dbReference type="Proteomes" id="UP000246145"/>
    </source>
</evidence>
<dbReference type="Pfam" id="PF00005">
    <property type="entry name" value="ABC_tran"/>
    <property type="match status" value="1"/>
</dbReference>
<accession>A0A2U1CP19</accession>
<name>A0A2U1CP19_9BURK</name>
<comment type="caution">
    <text evidence="6">The sequence shown here is derived from an EMBL/GenBank/DDBJ whole genome shotgun (WGS) entry which is preliminary data.</text>
</comment>
<dbReference type="InterPro" id="IPR003439">
    <property type="entry name" value="ABC_transporter-like_ATP-bd"/>
</dbReference>